<keyword evidence="2" id="KW-1185">Reference proteome</keyword>
<proteinExistence type="predicted"/>
<dbReference type="Proteomes" id="UP000287171">
    <property type="component" value="Unassembled WGS sequence"/>
</dbReference>
<reference evidence="2" key="1">
    <citation type="submission" date="2018-12" db="EMBL/GenBank/DDBJ databases">
        <title>Tengunoibacter tsumagoiensis gen. nov., sp. nov., Dictyobacter kobayashii sp. nov., D. alpinus sp. nov., and D. joshuensis sp. nov. and description of Dictyobacteraceae fam. nov. within the order Ktedonobacterales isolated from Tengu-no-mugimeshi.</title>
        <authorList>
            <person name="Wang C.M."/>
            <person name="Zheng Y."/>
            <person name="Sakai Y."/>
            <person name="Toyoda A."/>
            <person name="Minakuchi Y."/>
            <person name="Abe K."/>
            <person name="Yokota A."/>
            <person name="Yabe S."/>
        </authorList>
    </citation>
    <scope>NUCLEOTIDE SEQUENCE [LARGE SCALE GENOMIC DNA]</scope>
    <source>
        <strain evidence="2">Uno16</strain>
    </source>
</reference>
<organism evidence="1 2">
    <name type="scientific">Dictyobacter alpinus</name>
    <dbReference type="NCBI Taxonomy" id="2014873"/>
    <lineage>
        <taxon>Bacteria</taxon>
        <taxon>Bacillati</taxon>
        <taxon>Chloroflexota</taxon>
        <taxon>Ktedonobacteria</taxon>
        <taxon>Ktedonobacterales</taxon>
        <taxon>Dictyobacteraceae</taxon>
        <taxon>Dictyobacter</taxon>
    </lineage>
</organism>
<evidence type="ECO:0000313" key="1">
    <source>
        <dbReference type="EMBL" id="GCE31058.1"/>
    </source>
</evidence>
<sequence>MCREIVRLAHNFTAHKKGGSQHAIAPNYVRHLLTAFGSSEDRTPVTQGLIEPLL</sequence>
<protein>
    <submittedName>
        <fullName evidence="1">Uncharacterized protein</fullName>
    </submittedName>
</protein>
<dbReference type="AlphaFoldDB" id="A0A402BI28"/>
<comment type="caution">
    <text evidence="1">The sequence shown here is derived from an EMBL/GenBank/DDBJ whole genome shotgun (WGS) entry which is preliminary data.</text>
</comment>
<evidence type="ECO:0000313" key="2">
    <source>
        <dbReference type="Proteomes" id="UP000287171"/>
    </source>
</evidence>
<accession>A0A402BI28</accession>
<name>A0A402BI28_9CHLR</name>
<dbReference type="EMBL" id="BIFT01000002">
    <property type="protein sequence ID" value="GCE31058.1"/>
    <property type="molecule type" value="Genomic_DNA"/>
</dbReference>
<gene>
    <name evidence="1" type="ORF">KDA_65420</name>
</gene>